<dbReference type="CDD" id="cd00551">
    <property type="entry name" value="AmyAc_family"/>
    <property type="match status" value="1"/>
</dbReference>
<protein>
    <recommendedName>
        <fullName evidence="3">Glycosyl hydrolase-like 10 domain-containing protein</fullName>
    </recommendedName>
</protein>
<dbReference type="InterPro" id="IPR017853">
    <property type="entry name" value="GH"/>
</dbReference>
<dbReference type="AlphaFoldDB" id="A0AAN9B605"/>
<evidence type="ECO:0000256" key="1">
    <source>
        <dbReference type="ARBA" id="ARBA00022729"/>
    </source>
</evidence>
<evidence type="ECO:0000313" key="4">
    <source>
        <dbReference type="EMBL" id="KAK7098469.1"/>
    </source>
</evidence>
<dbReference type="EMBL" id="JBAMIC010000012">
    <property type="protein sequence ID" value="KAK7098469.1"/>
    <property type="molecule type" value="Genomic_DNA"/>
</dbReference>
<accession>A0AAN9B605</accession>
<dbReference type="Gene3D" id="3.20.20.80">
    <property type="entry name" value="Glycosidases"/>
    <property type="match status" value="1"/>
</dbReference>
<keyword evidence="5" id="KW-1185">Reference proteome</keyword>
<name>A0AAN9B605_9CAEN</name>
<dbReference type="PANTHER" id="PTHR43405">
    <property type="entry name" value="GLYCOSYL HYDROLASE DIGH"/>
    <property type="match status" value="1"/>
</dbReference>
<dbReference type="PANTHER" id="PTHR43405:SF1">
    <property type="entry name" value="GLYCOSYL HYDROLASE DIGH"/>
    <property type="match status" value="1"/>
</dbReference>
<comment type="caution">
    <text evidence="4">The sequence shown here is derived from an EMBL/GenBank/DDBJ whole genome shotgun (WGS) entry which is preliminary data.</text>
</comment>
<keyword evidence="1 2" id="KW-0732">Signal</keyword>
<evidence type="ECO:0000256" key="2">
    <source>
        <dbReference type="SAM" id="SignalP"/>
    </source>
</evidence>
<gene>
    <name evidence="4" type="ORF">V1264_002754</name>
</gene>
<feature type="domain" description="Glycosyl hydrolase-like 10" evidence="3">
    <location>
        <begin position="46"/>
        <end position="356"/>
    </location>
</feature>
<evidence type="ECO:0000259" key="3">
    <source>
        <dbReference type="Pfam" id="PF02638"/>
    </source>
</evidence>
<dbReference type="Proteomes" id="UP001374579">
    <property type="component" value="Unassembled WGS sequence"/>
</dbReference>
<feature type="chain" id="PRO_5042995868" description="Glycosyl hydrolase-like 10 domain-containing protein" evidence="2">
    <location>
        <begin position="24"/>
        <end position="507"/>
    </location>
</feature>
<feature type="signal peptide" evidence="2">
    <location>
        <begin position="1"/>
        <end position="23"/>
    </location>
</feature>
<dbReference type="InterPro" id="IPR003790">
    <property type="entry name" value="GHL10"/>
</dbReference>
<evidence type="ECO:0000313" key="5">
    <source>
        <dbReference type="Proteomes" id="UP001374579"/>
    </source>
</evidence>
<reference evidence="4 5" key="1">
    <citation type="submission" date="2024-02" db="EMBL/GenBank/DDBJ databases">
        <title>Chromosome-scale genome assembly of the rough periwinkle Littorina saxatilis.</title>
        <authorList>
            <person name="De Jode A."/>
            <person name="Faria R."/>
            <person name="Formenti G."/>
            <person name="Sims Y."/>
            <person name="Smith T.P."/>
            <person name="Tracey A."/>
            <person name="Wood J.M.D."/>
            <person name="Zagrodzka Z.B."/>
            <person name="Johannesson K."/>
            <person name="Butlin R.K."/>
            <person name="Leder E.H."/>
        </authorList>
    </citation>
    <scope>NUCLEOTIDE SEQUENCE [LARGE SCALE GENOMIC DNA]</scope>
    <source>
        <strain evidence="4">Snail1</strain>
        <tissue evidence="4">Muscle</tissue>
    </source>
</reference>
<dbReference type="InterPro" id="IPR052177">
    <property type="entry name" value="Divisome_Glycosyl_Hydrolase"/>
</dbReference>
<dbReference type="SUPFAM" id="SSF51445">
    <property type="entry name" value="(Trans)glycosidases"/>
    <property type="match status" value="1"/>
</dbReference>
<sequence length="507" mass="56851">MARSLSIIFVAAAVLVLVSVSVGLVSVSVRDHVSNTIKLDTSADREFRGVWVATVANIDWPSSSHATSAQQQAELVALFDQLKELNFNAIIFQVRPVADAFYSSSYDPWSVYLTGQQGREPSPYWDPLATAVAEAHKRGMELHAWFNPYRARAGSSSRSGLAAKHIANQLHQYAYAYGSNLWMDPGAQAVKNRTLDTIMDVVNRYDVDGVHFDDYFYPYPVAGQAFPDTATYNAYVSNGGHLSRDLWRHQNVDSLIQALSQRIKSSRPWVKFGLSPFGIWMSGHPHGVVGFSSNTQQYADSRKWLQEGWVDYLSPQLYWKIDPPQQSFTALSDWWIQQNTRGRHLYTGVATYRIADSHSWPISEIQRQVTETRLRRSQNDLGNIFFSAKYYRSNSHGISDLFKSLNARPALAPSMQWLHSDVSHIATPTVSVGSGTISWTADSTDRLRAYALYRRDEATSQYRLQQLLGRDTLSVKVGPGTYALTAVDRLANESQARVVIVDTPLVG</sequence>
<dbReference type="Pfam" id="PF02638">
    <property type="entry name" value="GHL10"/>
    <property type="match status" value="1"/>
</dbReference>
<organism evidence="4 5">
    <name type="scientific">Littorina saxatilis</name>
    <dbReference type="NCBI Taxonomy" id="31220"/>
    <lineage>
        <taxon>Eukaryota</taxon>
        <taxon>Metazoa</taxon>
        <taxon>Spiralia</taxon>
        <taxon>Lophotrochozoa</taxon>
        <taxon>Mollusca</taxon>
        <taxon>Gastropoda</taxon>
        <taxon>Caenogastropoda</taxon>
        <taxon>Littorinimorpha</taxon>
        <taxon>Littorinoidea</taxon>
        <taxon>Littorinidae</taxon>
        <taxon>Littorina</taxon>
    </lineage>
</organism>
<proteinExistence type="predicted"/>